<keyword evidence="6" id="KW-1185">Reference proteome</keyword>
<feature type="domain" description="FAM192A/Fyv6 N-terminal" evidence="4">
    <location>
        <begin position="26"/>
        <end position="104"/>
    </location>
</feature>
<evidence type="ECO:0000256" key="1">
    <source>
        <dbReference type="ARBA" id="ARBA00004123"/>
    </source>
</evidence>
<dbReference type="Proteomes" id="UP000095751">
    <property type="component" value="Unassembled WGS sequence"/>
</dbReference>
<accession>A0A1E7FCB5</accession>
<feature type="compositionally biased region" description="Low complexity" evidence="3">
    <location>
        <begin position="175"/>
        <end position="188"/>
    </location>
</feature>
<feature type="compositionally biased region" description="Gly residues" evidence="3">
    <location>
        <begin position="236"/>
        <end position="246"/>
    </location>
</feature>
<name>A0A1E7FCB5_9STRA</name>
<comment type="subcellular location">
    <subcellularLocation>
        <location evidence="1">Nucleus</location>
    </subcellularLocation>
</comment>
<reference evidence="5 6" key="1">
    <citation type="submission" date="2016-09" db="EMBL/GenBank/DDBJ databases">
        <title>Extensive genetic diversity and differential bi-allelic expression allows diatom success in the polar Southern Ocean.</title>
        <authorList>
            <consortium name="DOE Joint Genome Institute"/>
            <person name="Mock T."/>
            <person name="Otillar R.P."/>
            <person name="Strauss J."/>
            <person name="Dupont C."/>
            <person name="Frickenhaus S."/>
            <person name="Maumus F."/>
            <person name="Mcmullan M."/>
            <person name="Sanges R."/>
            <person name="Schmutz J."/>
            <person name="Toseland A."/>
            <person name="Valas R."/>
            <person name="Veluchamy A."/>
            <person name="Ward B.J."/>
            <person name="Allen A."/>
            <person name="Barry K."/>
            <person name="Falciatore A."/>
            <person name="Ferrante M."/>
            <person name="Fortunato A.E."/>
            <person name="Gloeckner G."/>
            <person name="Gruber A."/>
            <person name="Hipkin R."/>
            <person name="Janech M."/>
            <person name="Kroth P."/>
            <person name="Leese F."/>
            <person name="Lindquist E."/>
            <person name="Lyon B.R."/>
            <person name="Martin J."/>
            <person name="Mayer C."/>
            <person name="Parker M."/>
            <person name="Quesneville H."/>
            <person name="Raymond J."/>
            <person name="Uhlig C."/>
            <person name="Valentin K.U."/>
            <person name="Worden A.Z."/>
            <person name="Armbrust E.V."/>
            <person name="Bowler C."/>
            <person name="Green B."/>
            <person name="Moulton V."/>
            <person name="Van Oosterhout C."/>
            <person name="Grigoriev I."/>
        </authorList>
    </citation>
    <scope>NUCLEOTIDE SEQUENCE [LARGE SCALE GENOMIC DNA]</scope>
    <source>
        <strain evidence="5 6">CCMP1102</strain>
    </source>
</reference>
<dbReference type="AlphaFoldDB" id="A0A1E7FCB5"/>
<evidence type="ECO:0000259" key="4">
    <source>
        <dbReference type="Pfam" id="PF10187"/>
    </source>
</evidence>
<evidence type="ECO:0000313" key="6">
    <source>
        <dbReference type="Proteomes" id="UP000095751"/>
    </source>
</evidence>
<protein>
    <recommendedName>
        <fullName evidence="4">FAM192A/Fyv6 N-terminal domain-containing protein</fullName>
    </recommendedName>
</protein>
<dbReference type="InterPro" id="IPR019331">
    <property type="entry name" value="FAM192A/Fyv6_N"/>
</dbReference>
<keyword evidence="2" id="KW-0539">Nucleus</keyword>
<feature type="compositionally biased region" description="Polar residues" evidence="3">
    <location>
        <begin position="150"/>
        <end position="159"/>
    </location>
</feature>
<dbReference type="GO" id="GO:0005634">
    <property type="term" value="C:nucleus"/>
    <property type="evidence" value="ECO:0007669"/>
    <property type="project" value="UniProtKB-SubCell"/>
</dbReference>
<proteinExistence type="predicted"/>
<evidence type="ECO:0000256" key="3">
    <source>
        <dbReference type="SAM" id="MobiDB-lite"/>
    </source>
</evidence>
<dbReference type="InParanoid" id="A0A1E7FCB5"/>
<dbReference type="Pfam" id="PF10187">
    <property type="entry name" value="FAM192A_Fyv6_N"/>
    <property type="match status" value="1"/>
</dbReference>
<feature type="compositionally biased region" description="Basic and acidic residues" evidence="3">
    <location>
        <begin position="214"/>
        <end position="232"/>
    </location>
</feature>
<gene>
    <name evidence="5" type="ORF">FRACYDRAFT_187655</name>
</gene>
<organism evidence="5 6">
    <name type="scientific">Fragilariopsis cylindrus CCMP1102</name>
    <dbReference type="NCBI Taxonomy" id="635003"/>
    <lineage>
        <taxon>Eukaryota</taxon>
        <taxon>Sar</taxon>
        <taxon>Stramenopiles</taxon>
        <taxon>Ochrophyta</taxon>
        <taxon>Bacillariophyta</taxon>
        <taxon>Bacillariophyceae</taxon>
        <taxon>Bacillariophycidae</taxon>
        <taxon>Bacillariales</taxon>
        <taxon>Bacillariaceae</taxon>
        <taxon>Fragilariopsis</taxon>
    </lineage>
</organism>
<feature type="compositionally biased region" description="Low complexity" evidence="3">
    <location>
        <begin position="247"/>
        <end position="260"/>
    </location>
</feature>
<feature type="compositionally biased region" description="Polar residues" evidence="3">
    <location>
        <begin position="1"/>
        <end position="14"/>
    </location>
</feature>
<feature type="compositionally biased region" description="Basic and acidic residues" evidence="3">
    <location>
        <begin position="189"/>
        <end position="199"/>
    </location>
</feature>
<dbReference type="InterPro" id="IPR039845">
    <property type="entry name" value="FAM192A"/>
</dbReference>
<dbReference type="EMBL" id="KV784359">
    <property type="protein sequence ID" value="OEU15453.1"/>
    <property type="molecule type" value="Genomic_DNA"/>
</dbReference>
<feature type="compositionally biased region" description="Acidic residues" evidence="3">
    <location>
        <begin position="122"/>
        <end position="131"/>
    </location>
</feature>
<dbReference type="PANTHER" id="PTHR13495">
    <property type="entry name" value="NEFA-INTERACTING NUCLEAR PROTEIN NIP30"/>
    <property type="match status" value="1"/>
</dbReference>
<sequence>MSLSFVSSAVQTGTSAGGFEETAIESKEIDAVNKRNAHKPLFEQLRTIQDDEQAKKDDAQMEIMRQTCALDDDDVAHLDSLNTRRTERERNIHERTQNEVNSFRAAKALRQQEAALLVGGNESDDDNDGEQETSVADSTGQQQEDKKKPQTTNVTTMSSFVPVIKVKKRKRRVINNDNGDNKNNNNNDTKGKTAGEKLPKTSKSKSDSNVISNENKKSEEQGREPSAVEKDSNSVGAGGTNSGGGLSSLLSGYGSSSDED</sequence>
<evidence type="ECO:0000313" key="5">
    <source>
        <dbReference type="EMBL" id="OEU15453.1"/>
    </source>
</evidence>
<feature type="compositionally biased region" description="Polar residues" evidence="3">
    <location>
        <begin position="132"/>
        <end position="142"/>
    </location>
</feature>
<dbReference type="PANTHER" id="PTHR13495:SF0">
    <property type="entry name" value="PSME3-INTERACTING PROTEIN"/>
    <property type="match status" value="1"/>
</dbReference>
<feature type="region of interest" description="Disordered" evidence="3">
    <location>
        <begin position="1"/>
        <end position="22"/>
    </location>
</feature>
<dbReference type="OrthoDB" id="75807at2759"/>
<feature type="region of interest" description="Disordered" evidence="3">
    <location>
        <begin position="119"/>
        <end position="260"/>
    </location>
</feature>
<evidence type="ECO:0000256" key="2">
    <source>
        <dbReference type="ARBA" id="ARBA00023242"/>
    </source>
</evidence>
<dbReference type="KEGG" id="fcy:FRACYDRAFT_187655"/>